<dbReference type="InterPro" id="IPR001041">
    <property type="entry name" value="2Fe-2S_ferredoxin-type"/>
</dbReference>
<dbReference type="SUPFAM" id="SSF52343">
    <property type="entry name" value="Ferredoxin reductase-like, C-terminal NADP-linked domain"/>
    <property type="match status" value="1"/>
</dbReference>
<dbReference type="Gene3D" id="3.40.50.80">
    <property type="entry name" value="Nucleotide-binding domain of ferredoxin-NADP reductase (FNR) module"/>
    <property type="match status" value="1"/>
</dbReference>
<dbReference type="InterPro" id="IPR017938">
    <property type="entry name" value="Riboflavin_synthase-like_b-brl"/>
</dbReference>
<dbReference type="Pfam" id="PF00111">
    <property type="entry name" value="Fer2"/>
    <property type="match status" value="1"/>
</dbReference>
<dbReference type="AlphaFoldDB" id="A0A8J2YU21"/>
<dbReference type="InterPro" id="IPR012675">
    <property type="entry name" value="Beta-grasp_dom_sf"/>
</dbReference>
<reference evidence="3" key="1">
    <citation type="journal article" date="2014" name="Int. J. Syst. Evol. Microbiol.">
        <title>Complete genome sequence of Corynebacterium casei LMG S-19264T (=DSM 44701T), isolated from a smear-ripened cheese.</title>
        <authorList>
            <consortium name="US DOE Joint Genome Institute (JGI-PGF)"/>
            <person name="Walter F."/>
            <person name="Albersmeier A."/>
            <person name="Kalinowski J."/>
            <person name="Ruckert C."/>
        </authorList>
    </citation>
    <scope>NUCLEOTIDE SEQUENCE</scope>
    <source>
        <strain evidence="3">CGMCC 1.15725</strain>
    </source>
</reference>
<name>A0A8J2YU21_9PROT</name>
<organism evidence="3 4">
    <name type="scientific">Aliidongia dinghuensis</name>
    <dbReference type="NCBI Taxonomy" id="1867774"/>
    <lineage>
        <taxon>Bacteria</taxon>
        <taxon>Pseudomonadati</taxon>
        <taxon>Pseudomonadota</taxon>
        <taxon>Alphaproteobacteria</taxon>
        <taxon>Rhodospirillales</taxon>
        <taxon>Dongiaceae</taxon>
        <taxon>Aliidongia</taxon>
    </lineage>
</organism>
<dbReference type="PROSITE" id="PS51085">
    <property type="entry name" value="2FE2S_FER_2"/>
    <property type="match status" value="1"/>
</dbReference>
<dbReference type="PANTHER" id="PTHR47354">
    <property type="entry name" value="NADH OXIDOREDUCTASE HCR"/>
    <property type="match status" value="1"/>
</dbReference>
<evidence type="ECO:0000313" key="3">
    <source>
        <dbReference type="EMBL" id="GGF21086.1"/>
    </source>
</evidence>
<dbReference type="CDD" id="cd06185">
    <property type="entry name" value="PDR_like"/>
    <property type="match status" value="1"/>
</dbReference>
<dbReference type="PROSITE" id="PS51384">
    <property type="entry name" value="FAD_FR"/>
    <property type="match status" value="1"/>
</dbReference>
<feature type="domain" description="FAD-binding FR-type" evidence="2">
    <location>
        <begin position="5"/>
        <end position="108"/>
    </location>
</feature>
<dbReference type="PROSITE" id="PS00197">
    <property type="entry name" value="2FE2S_FER_1"/>
    <property type="match status" value="1"/>
</dbReference>
<dbReference type="SUPFAM" id="SSF63380">
    <property type="entry name" value="Riboflavin synthase domain-like"/>
    <property type="match status" value="1"/>
</dbReference>
<dbReference type="CDD" id="cd00207">
    <property type="entry name" value="fer2"/>
    <property type="match status" value="1"/>
</dbReference>
<dbReference type="InterPro" id="IPR039261">
    <property type="entry name" value="FNR_nucleotide-bd"/>
</dbReference>
<dbReference type="GO" id="GO:0016491">
    <property type="term" value="F:oxidoreductase activity"/>
    <property type="evidence" value="ECO:0007669"/>
    <property type="project" value="InterPro"/>
</dbReference>
<keyword evidence="4" id="KW-1185">Reference proteome</keyword>
<evidence type="ECO:0000313" key="4">
    <source>
        <dbReference type="Proteomes" id="UP000646365"/>
    </source>
</evidence>
<dbReference type="RefSeq" id="WP_189046924.1">
    <property type="nucleotide sequence ID" value="NZ_BMJQ01000007.1"/>
</dbReference>
<reference evidence="3" key="2">
    <citation type="submission" date="2020-09" db="EMBL/GenBank/DDBJ databases">
        <authorList>
            <person name="Sun Q."/>
            <person name="Zhou Y."/>
        </authorList>
    </citation>
    <scope>NUCLEOTIDE SEQUENCE</scope>
    <source>
        <strain evidence="3">CGMCC 1.15725</strain>
    </source>
</reference>
<dbReference type="Gene3D" id="2.40.30.10">
    <property type="entry name" value="Translation factors"/>
    <property type="match status" value="1"/>
</dbReference>
<dbReference type="SUPFAM" id="SSF54292">
    <property type="entry name" value="2Fe-2S ferredoxin-like"/>
    <property type="match status" value="1"/>
</dbReference>
<dbReference type="InterPro" id="IPR036010">
    <property type="entry name" value="2Fe-2S_ferredoxin-like_sf"/>
</dbReference>
<evidence type="ECO:0000259" key="2">
    <source>
        <dbReference type="PROSITE" id="PS51384"/>
    </source>
</evidence>
<dbReference type="Gene3D" id="3.10.20.30">
    <property type="match status" value="1"/>
</dbReference>
<dbReference type="EMBL" id="BMJQ01000007">
    <property type="protein sequence ID" value="GGF21086.1"/>
    <property type="molecule type" value="Genomic_DNA"/>
</dbReference>
<dbReference type="InterPro" id="IPR050415">
    <property type="entry name" value="MRET"/>
</dbReference>
<dbReference type="InterPro" id="IPR017927">
    <property type="entry name" value="FAD-bd_FR_type"/>
</dbReference>
<gene>
    <name evidence="3" type="primary">pobB</name>
    <name evidence="3" type="ORF">GCM10011611_28980</name>
</gene>
<dbReference type="InterPro" id="IPR006058">
    <property type="entry name" value="2Fe2S_fd_BS"/>
</dbReference>
<sequence length="331" mass="35487">MQADGREIRVRVRAISEPAEDVRLFELVPETGAATPYPAGSNLTVTLAAEDRTIQRCYSLIGEAPADGAWRIAVKRMNPSRGGSAAMWALAPGAVLAVTEPQSHFELAVGRPDYLLIAGGIGITPILGMAERLERLGHHPRLVYAARTRRQMAFLDRLRMLLGDRLILIVDDEGGRLDFAAEIARLDPAGETYMCGPAGMMDAMRAAWTAAGRAPTSLRFETFGSSGSRPVVPFTVEVRDHGQTVEVPADQSLLDALGDAGIELAYDCLRGECGLCAVEVTDGAAALDHRDVFLSAEQKQAGQRLCACVSRAAGRITIDTGYRPALSRASQ</sequence>
<protein>
    <submittedName>
        <fullName evidence="3">Diguanylate cyclase</fullName>
    </submittedName>
</protein>
<dbReference type="PRINTS" id="PR00409">
    <property type="entry name" value="PHDIOXRDTASE"/>
</dbReference>
<comment type="caution">
    <text evidence="3">The sequence shown here is derived from an EMBL/GenBank/DDBJ whole genome shotgun (WGS) entry which is preliminary data.</text>
</comment>
<dbReference type="Proteomes" id="UP000646365">
    <property type="component" value="Unassembled WGS sequence"/>
</dbReference>
<evidence type="ECO:0000259" key="1">
    <source>
        <dbReference type="PROSITE" id="PS51085"/>
    </source>
</evidence>
<feature type="domain" description="2Fe-2S ferredoxin-type" evidence="1">
    <location>
        <begin position="232"/>
        <end position="324"/>
    </location>
</feature>
<dbReference type="PANTHER" id="PTHR47354:SF2">
    <property type="entry name" value="BLR2392 PROTEIN"/>
    <property type="match status" value="1"/>
</dbReference>
<dbReference type="GO" id="GO:0051537">
    <property type="term" value="F:2 iron, 2 sulfur cluster binding"/>
    <property type="evidence" value="ECO:0007669"/>
    <property type="project" value="InterPro"/>
</dbReference>
<accession>A0A8J2YU21</accession>
<proteinExistence type="predicted"/>